<organism evidence="2 3">
    <name type="scientific">Lasiosphaeria ovina</name>
    <dbReference type="NCBI Taxonomy" id="92902"/>
    <lineage>
        <taxon>Eukaryota</taxon>
        <taxon>Fungi</taxon>
        <taxon>Dikarya</taxon>
        <taxon>Ascomycota</taxon>
        <taxon>Pezizomycotina</taxon>
        <taxon>Sordariomycetes</taxon>
        <taxon>Sordariomycetidae</taxon>
        <taxon>Sordariales</taxon>
        <taxon>Lasiosphaeriaceae</taxon>
        <taxon>Lasiosphaeria</taxon>
    </lineage>
</organism>
<dbReference type="Proteomes" id="UP001287356">
    <property type="component" value="Unassembled WGS sequence"/>
</dbReference>
<evidence type="ECO:0000313" key="3">
    <source>
        <dbReference type="Proteomes" id="UP001287356"/>
    </source>
</evidence>
<reference evidence="2" key="2">
    <citation type="submission" date="2023-06" db="EMBL/GenBank/DDBJ databases">
        <authorList>
            <consortium name="Lawrence Berkeley National Laboratory"/>
            <person name="Haridas S."/>
            <person name="Hensen N."/>
            <person name="Bonometti L."/>
            <person name="Westerberg I."/>
            <person name="Brannstrom I.O."/>
            <person name="Guillou S."/>
            <person name="Cros-Aarteil S."/>
            <person name="Calhoun S."/>
            <person name="Kuo A."/>
            <person name="Mondo S."/>
            <person name="Pangilinan J."/>
            <person name="Riley R."/>
            <person name="Labutti K."/>
            <person name="Andreopoulos B."/>
            <person name="Lipzen A."/>
            <person name="Chen C."/>
            <person name="Yanf M."/>
            <person name="Daum C."/>
            <person name="Ng V."/>
            <person name="Clum A."/>
            <person name="Steindorff A."/>
            <person name="Ohm R."/>
            <person name="Martin F."/>
            <person name="Silar P."/>
            <person name="Natvig D."/>
            <person name="Lalanne C."/>
            <person name="Gautier V."/>
            <person name="Ament-Velasquez S.L."/>
            <person name="Kruys A."/>
            <person name="Hutchinson M.I."/>
            <person name="Powell A.J."/>
            <person name="Barry K."/>
            <person name="Miller A.N."/>
            <person name="Grigoriev I.V."/>
            <person name="Debuchy R."/>
            <person name="Gladieux P."/>
            <person name="Thoren M.H."/>
            <person name="Johannesson H."/>
        </authorList>
    </citation>
    <scope>NUCLEOTIDE SEQUENCE</scope>
    <source>
        <strain evidence="2">CBS 958.72</strain>
    </source>
</reference>
<evidence type="ECO:0008006" key="4">
    <source>
        <dbReference type="Google" id="ProtNLM"/>
    </source>
</evidence>
<comment type="caution">
    <text evidence="2">The sequence shown here is derived from an EMBL/GenBank/DDBJ whole genome shotgun (WGS) entry which is preliminary data.</text>
</comment>
<name>A0AAE0JST3_9PEZI</name>
<feature type="non-terminal residue" evidence="2">
    <location>
        <position position="1"/>
    </location>
</feature>
<proteinExistence type="predicted"/>
<evidence type="ECO:0000313" key="2">
    <source>
        <dbReference type="EMBL" id="KAK3360852.1"/>
    </source>
</evidence>
<evidence type="ECO:0000256" key="1">
    <source>
        <dbReference type="SAM" id="MobiDB-lite"/>
    </source>
</evidence>
<sequence>PSIFSQMQSRPPSIAAQAADALTAAPVVEGSVEDLPRICWAGKHYVLDSHVLGPCSRGRRSWVMGHGWFLAGITARGALIPGREVWCCRHCDQQRKHVTYDASSTSSASTHLAKEHRIRKH</sequence>
<keyword evidence="3" id="KW-1185">Reference proteome</keyword>
<dbReference type="AlphaFoldDB" id="A0AAE0JST3"/>
<dbReference type="EMBL" id="JAULSN010000014">
    <property type="protein sequence ID" value="KAK3360852.1"/>
    <property type="molecule type" value="Genomic_DNA"/>
</dbReference>
<protein>
    <recommendedName>
        <fullName evidence="4">BED-type domain-containing protein</fullName>
    </recommendedName>
</protein>
<gene>
    <name evidence="2" type="ORF">B0T24DRAFT_495000</name>
</gene>
<feature type="non-terminal residue" evidence="2">
    <location>
        <position position="121"/>
    </location>
</feature>
<reference evidence="2" key="1">
    <citation type="journal article" date="2023" name="Mol. Phylogenet. Evol.">
        <title>Genome-scale phylogeny and comparative genomics of the fungal order Sordariales.</title>
        <authorList>
            <person name="Hensen N."/>
            <person name="Bonometti L."/>
            <person name="Westerberg I."/>
            <person name="Brannstrom I.O."/>
            <person name="Guillou S."/>
            <person name="Cros-Aarteil S."/>
            <person name="Calhoun S."/>
            <person name="Haridas S."/>
            <person name="Kuo A."/>
            <person name="Mondo S."/>
            <person name="Pangilinan J."/>
            <person name="Riley R."/>
            <person name="LaButti K."/>
            <person name="Andreopoulos B."/>
            <person name="Lipzen A."/>
            <person name="Chen C."/>
            <person name="Yan M."/>
            <person name="Daum C."/>
            <person name="Ng V."/>
            <person name="Clum A."/>
            <person name="Steindorff A."/>
            <person name="Ohm R.A."/>
            <person name="Martin F."/>
            <person name="Silar P."/>
            <person name="Natvig D.O."/>
            <person name="Lalanne C."/>
            <person name="Gautier V."/>
            <person name="Ament-Velasquez S.L."/>
            <person name="Kruys A."/>
            <person name="Hutchinson M.I."/>
            <person name="Powell A.J."/>
            <person name="Barry K."/>
            <person name="Miller A.N."/>
            <person name="Grigoriev I.V."/>
            <person name="Debuchy R."/>
            <person name="Gladieux P."/>
            <person name="Hiltunen Thoren M."/>
            <person name="Johannesson H."/>
        </authorList>
    </citation>
    <scope>NUCLEOTIDE SEQUENCE</scope>
    <source>
        <strain evidence="2">CBS 958.72</strain>
    </source>
</reference>
<accession>A0AAE0JST3</accession>
<feature type="region of interest" description="Disordered" evidence="1">
    <location>
        <begin position="102"/>
        <end position="121"/>
    </location>
</feature>